<name>A0A5N6UMZ9_ASPTM</name>
<dbReference type="PROSITE" id="PS50404">
    <property type="entry name" value="GST_NTER"/>
    <property type="match status" value="1"/>
</dbReference>
<evidence type="ECO:0000313" key="3">
    <source>
        <dbReference type="Proteomes" id="UP000326950"/>
    </source>
</evidence>
<evidence type="ECO:0000259" key="1">
    <source>
        <dbReference type="PROSITE" id="PS50404"/>
    </source>
</evidence>
<dbReference type="AlphaFoldDB" id="A0A5N6UMZ9"/>
<dbReference type="Gene3D" id="1.20.1050.10">
    <property type="match status" value="1"/>
</dbReference>
<feature type="domain" description="GST N-terminal" evidence="1">
    <location>
        <begin position="12"/>
        <end position="103"/>
    </location>
</feature>
<proteinExistence type="predicted"/>
<dbReference type="Gene3D" id="3.40.30.10">
    <property type="entry name" value="Glutaredoxin"/>
    <property type="match status" value="1"/>
</dbReference>
<dbReference type="EMBL" id="ML738664">
    <property type="protein sequence ID" value="KAE8160009.1"/>
    <property type="molecule type" value="Genomic_DNA"/>
</dbReference>
<keyword evidence="3" id="KW-1185">Reference proteome</keyword>
<dbReference type="OrthoDB" id="4951845at2759"/>
<dbReference type="Pfam" id="PF22041">
    <property type="entry name" value="GST_C_7"/>
    <property type="match status" value="1"/>
</dbReference>
<reference evidence="2 3" key="1">
    <citation type="submission" date="2019-04" db="EMBL/GenBank/DDBJ databases">
        <title>Friends and foes A comparative genomics study of 23 Aspergillus species from section Flavi.</title>
        <authorList>
            <consortium name="DOE Joint Genome Institute"/>
            <person name="Kjaerbolling I."/>
            <person name="Vesth T."/>
            <person name="Frisvad J.C."/>
            <person name="Nybo J.L."/>
            <person name="Theobald S."/>
            <person name="Kildgaard S."/>
            <person name="Isbrandt T."/>
            <person name="Kuo A."/>
            <person name="Sato A."/>
            <person name="Lyhne E.K."/>
            <person name="Kogle M.E."/>
            <person name="Wiebenga A."/>
            <person name="Kun R.S."/>
            <person name="Lubbers R.J."/>
            <person name="Makela M.R."/>
            <person name="Barry K."/>
            <person name="Chovatia M."/>
            <person name="Clum A."/>
            <person name="Daum C."/>
            <person name="Haridas S."/>
            <person name="He G."/>
            <person name="LaButti K."/>
            <person name="Lipzen A."/>
            <person name="Mondo S."/>
            <person name="Riley R."/>
            <person name="Salamov A."/>
            <person name="Simmons B.A."/>
            <person name="Magnuson J.K."/>
            <person name="Henrissat B."/>
            <person name="Mortensen U.H."/>
            <person name="Larsen T.O."/>
            <person name="Devries R.P."/>
            <person name="Grigoriev I.V."/>
            <person name="Machida M."/>
            <person name="Baker S.E."/>
            <person name="Andersen M.R."/>
        </authorList>
    </citation>
    <scope>NUCLEOTIDE SEQUENCE [LARGE SCALE GENOMIC DNA]</scope>
    <source>
        <strain evidence="2 3">CBS 117626</strain>
    </source>
</reference>
<protein>
    <recommendedName>
        <fullName evidence="1">GST N-terminal domain-containing protein</fullName>
    </recommendedName>
</protein>
<dbReference type="InterPro" id="IPR004045">
    <property type="entry name" value="Glutathione_S-Trfase_N"/>
</dbReference>
<organism evidence="2 3">
    <name type="scientific">Aspergillus tamarii</name>
    <dbReference type="NCBI Taxonomy" id="41984"/>
    <lineage>
        <taxon>Eukaryota</taxon>
        <taxon>Fungi</taxon>
        <taxon>Dikarya</taxon>
        <taxon>Ascomycota</taxon>
        <taxon>Pezizomycotina</taxon>
        <taxon>Eurotiomycetes</taxon>
        <taxon>Eurotiomycetidae</taxon>
        <taxon>Eurotiales</taxon>
        <taxon>Aspergillaceae</taxon>
        <taxon>Aspergillus</taxon>
        <taxon>Aspergillus subgen. Circumdati</taxon>
    </lineage>
</organism>
<dbReference type="InterPro" id="IPR036282">
    <property type="entry name" value="Glutathione-S-Trfase_C_sf"/>
</dbReference>
<accession>A0A5N6UMZ9</accession>
<dbReference type="InterPro" id="IPR054416">
    <property type="entry name" value="GST_UstS-like_C"/>
</dbReference>
<sequence>MSSPQPIILYDIASGPPVRCFAANPWKARYALNFKGVTYRTEWVDLPEVASTRKRLGIPPSRTFSDGSPFYSLPIVEDPSTSEKLGDSFDIALYLDKAYPNAPRLFPPSSVGLHASFNAYVDALFSRFVILFFHGMPLDPETAEVSHATFAVRAGVKSWDELTVTGEARQITLEGFKSALTELAKIYSYTEGPFLEGNTVSYADFIVGGWLQFAKASLPEWGELQKWHETRWGRLHLMLEKYAKAA</sequence>
<dbReference type="Proteomes" id="UP000326950">
    <property type="component" value="Unassembled WGS sequence"/>
</dbReference>
<evidence type="ECO:0000313" key="2">
    <source>
        <dbReference type="EMBL" id="KAE8160009.1"/>
    </source>
</evidence>
<dbReference type="InterPro" id="IPR036249">
    <property type="entry name" value="Thioredoxin-like_sf"/>
</dbReference>
<dbReference type="Pfam" id="PF13409">
    <property type="entry name" value="GST_N_2"/>
    <property type="match status" value="1"/>
</dbReference>
<gene>
    <name evidence="2" type="ORF">BDV40DRAFT_314257</name>
</gene>
<dbReference type="SUPFAM" id="SSF52833">
    <property type="entry name" value="Thioredoxin-like"/>
    <property type="match status" value="1"/>
</dbReference>
<dbReference type="CDD" id="cd00299">
    <property type="entry name" value="GST_C_family"/>
    <property type="match status" value="1"/>
</dbReference>
<dbReference type="SUPFAM" id="SSF47616">
    <property type="entry name" value="GST C-terminal domain-like"/>
    <property type="match status" value="1"/>
</dbReference>